<keyword evidence="7" id="KW-0624">Polysaccharide degradation</keyword>
<feature type="domain" description="CBM10" evidence="11">
    <location>
        <begin position="391"/>
        <end position="430"/>
    </location>
</feature>
<keyword evidence="13" id="KW-1185">Reference proteome</keyword>
<dbReference type="GO" id="GO:0008422">
    <property type="term" value="F:beta-glucosidase activity"/>
    <property type="evidence" value="ECO:0007669"/>
    <property type="project" value="TreeGrafter"/>
</dbReference>
<evidence type="ECO:0000256" key="7">
    <source>
        <dbReference type="ARBA" id="ARBA00023326"/>
    </source>
</evidence>
<dbReference type="Gene3D" id="3.90.1220.10">
    <property type="entry name" value="Cellulose docking domain, dockering"/>
    <property type="match status" value="2"/>
</dbReference>
<dbReference type="STRING" id="1754192.A0A1Y1XGM3"/>
<dbReference type="Pfam" id="PF00150">
    <property type="entry name" value="Cellulase"/>
    <property type="match status" value="1"/>
</dbReference>
<evidence type="ECO:0000313" key="13">
    <source>
        <dbReference type="Proteomes" id="UP000193944"/>
    </source>
</evidence>
<dbReference type="GO" id="GO:0009986">
    <property type="term" value="C:cell surface"/>
    <property type="evidence" value="ECO:0007669"/>
    <property type="project" value="TreeGrafter"/>
</dbReference>
<dbReference type="SUPFAM" id="SSF64571">
    <property type="entry name" value="Cellulose docking domain, dockering"/>
    <property type="match status" value="2"/>
</dbReference>
<evidence type="ECO:0000313" key="12">
    <source>
        <dbReference type="EMBL" id="ORX84901.1"/>
    </source>
</evidence>
<dbReference type="PANTHER" id="PTHR31297:SF41">
    <property type="entry name" value="ENDOGLUCANASE, PUTATIVE (AFU_ORTHOLOGUE AFUA_5G01830)-RELATED"/>
    <property type="match status" value="1"/>
</dbReference>
<evidence type="ECO:0000256" key="4">
    <source>
        <dbReference type="ARBA" id="ARBA00022801"/>
    </source>
</evidence>
<dbReference type="AlphaFoldDB" id="A0A1Y1XGM3"/>
<dbReference type="GO" id="GO:0005576">
    <property type="term" value="C:extracellular region"/>
    <property type="evidence" value="ECO:0007669"/>
    <property type="project" value="TreeGrafter"/>
</dbReference>
<feature type="signal peptide" evidence="10">
    <location>
        <begin position="1"/>
        <end position="20"/>
    </location>
</feature>
<evidence type="ECO:0000256" key="3">
    <source>
        <dbReference type="ARBA" id="ARBA00022737"/>
    </source>
</evidence>
<keyword evidence="6 8" id="KW-0326">Glycosidase</keyword>
<protein>
    <submittedName>
        <fullName evidence="12">Glycoside hydrolase</fullName>
    </submittedName>
</protein>
<comment type="caution">
    <text evidence="12">The sequence shown here is derived from an EMBL/GenBank/DDBJ whole genome shotgun (WGS) entry which is preliminary data.</text>
</comment>
<dbReference type="PROSITE" id="PS51763">
    <property type="entry name" value="CBM10"/>
    <property type="match status" value="2"/>
</dbReference>
<dbReference type="InterPro" id="IPR009034">
    <property type="entry name" value="Dockerin_dom_fun_sf"/>
</dbReference>
<sequence length="494" mass="56772">MHFKLNHLLLVLGFVNISLALTTKEFMKSIGMGVNIGHTFDTIRDWSNIDISEINSDFKLWTDSEVKIKEAVEGYKNLGFHSIRIPVKWSTRPTTKTPIEPKLLKAVEEVVRVAIENDMYVIINLETDNFYMNGFISEDKAILTETYDSYKGTWKQIANYFKDYDEHLMFEALNESGYWETIWNTRTADGDRPEALAVLLKVNQEFINTVRSIEGYNQERYLLIEGYACDPILTQDHFYKTPSDPKSSGKLIVSLYYFIPYTFTVIEKYGIWGSSYDVHQLQEVVDDLRYRFVIQGVPVIFTRYGTNIRNRKREDIRSFLTSVANITTTGEIPSFFNDIGALIDRTQVPLSFTDKELGESYLEMGKRFNPKPKTDNDNDNDNDNDDNEKEICFSEPDYPCCSNCDVEIIWNDENKGQSWSIENNNWCGILQSCFKTKTTTTTTTTSDTSNPTSNNCWSLALGYPCCQSSTKVHTTDENGSWGIENNQWCGIPTN</sequence>
<dbReference type="GO" id="GO:0009251">
    <property type="term" value="P:glucan catabolic process"/>
    <property type="evidence" value="ECO:0007669"/>
    <property type="project" value="TreeGrafter"/>
</dbReference>
<feature type="compositionally biased region" description="Acidic residues" evidence="9">
    <location>
        <begin position="377"/>
        <end position="388"/>
    </location>
</feature>
<evidence type="ECO:0000256" key="6">
    <source>
        <dbReference type="ARBA" id="ARBA00023295"/>
    </source>
</evidence>
<accession>A0A1Y1XGM3</accession>
<dbReference type="Gene3D" id="3.20.20.80">
    <property type="entry name" value="Glycosidases"/>
    <property type="match status" value="1"/>
</dbReference>
<dbReference type="Pfam" id="PF02013">
    <property type="entry name" value="CBM_10"/>
    <property type="match status" value="2"/>
</dbReference>
<gene>
    <name evidence="12" type="ORF">BCR32DRAFT_217513</name>
</gene>
<evidence type="ECO:0000256" key="8">
    <source>
        <dbReference type="RuleBase" id="RU361153"/>
    </source>
</evidence>
<proteinExistence type="inferred from homology"/>
<keyword evidence="3" id="KW-0677">Repeat</keyword>
<dbReference type="EMBL" id="MCFG01000044">
    <property type="protein sequence ID" value="ORX84901.1"/>
    <property type="molecule type" value="Genomic_DNA"/>
</dbReference>
<dbReference type="InterPro" id="IPR050386">
    <property type="entry name" value="Glycosyl_hydrolase_5"/>
</dbReference>
<evidence type="ECO:0000256" key="1">
    <source>
        <dbReference type="ARBA" id="ARBA00005641"/>
    </source>
</evidence>
<feature type="chain" id="PRO_5012666096" evidence="10">
    <location>
        <begin position="21"/>
        <end position="494"/>
    </location>
</feature>
<keyword evidence="5" id="KW-0119">Carbohydrate metabolism</keyword>
<dbReference type="PANTHER" id="PTHR31297">
    <property type="entry name" value="GLUCAN ENDO-1,6-BETA-GLUCOSIDASE B"/>
    <property type="match status" value="1"/>
</dbReference>
<name>A0A1Y1XGM3_9FUNG</name>
<keyword evidence="2 10" id="KW-0732">Signal</keyword>
<evidence type="ECO:0000256" key="10">
    <source>
        <dbReference type="SAM" id="SignalP"/>
    </source>
</evidence>
<evidence type="ECO:0000256" key="9">
    <source>
        <dbReference type="SAM" id="MobiDB-lite"/>
    </source>
</evidence>
<reference evidence="12 13" key="2">
    <citation type="submission" date="2016-08" db="EMBL/GenBank/DDBJ databases">
        <title>Pervasive Adenine N6-methylation of Active Genes in Fungi.</title>
        <authorList>
            <consortium name="DOE Joint Genome Institute"/>
            <person name="Mondo S.J."/>
            <person name="Dannebaum R.O."/>
            <person name="Kuo R.C."/>
            <person name="Labutti K."/>
            <person name="Haridas S."/>
            <person name="Kuo A."/>
            <person name="Salamov A."/>
            <person name="Ahrendt S.R."/>
            <person name="Lipzen A."/>
            <person name="Sullivan W."/>
            <person name="Andreopoulos W.B."/>
            <person name="Clum A."/>
            <person name="Lindquist E."/>
            <person name="Daum C."/>
            <person name="Ramamoorthy G.K."/>
            <person name="Gryganskyi A."/>
            <person name="Culley D."/>
            <person name="Magnuson J.K."/>
            <person name="James T.Y."/>
            <person name="O'Malley M.A."/>
            <person name="Stajich J.E."/>
            <person name="Spatafora J.W."/>
            <person name="Visel A."/>
            <person name="Grigoriev I.V."/>
        </authorList>
    </citation>
    <scope>NUCLEOTIDE SEQUENCE [LARGE SCALE GENOMIC DNA]</scope>
    <source>
        <strain evidence="12 13">S4</strain>
    </source>
</reference>
<dbReference type="InterPro" id="IPR001547">
    <property type="entry name" value="Glyco_hydro_5"/>
</dbReference>
<dbReference type="SUPFAM" id="SSF51445">
    <property type="entry name" value="(Trans)glycosidases"/>
    <property type="match status" value="1"/>
</dbReference>
<organism evidence="12 13">
    <name type="scientific">Anaeromyces robustus</name>
    <dbReference type="NCBI Taxonomy" id="1754192"/>
    <lineage>
        <taxon>Eukaryota</taxon>
        <taxon>Fungi</taxon>
        <taxon>Fungi incertae sedis</taxon>
        <taxon>Chytridiomycota</taxon>
        <taxon>Chytridiomycota incertae sedis</taxon>
        <taxon>Neocallimastigomycetes</taxon>
        <taxon>Neocallimastigales</taxon>
        <taxon>Neocallimastigaceae</taxon>
        <taxon>Anaeromyces</taxon>
    </lineage>
</organism>
<dbReference type="OrthoDB" id="2121421at2759"/>
<dbReference type="InterPro" id="IPR002883">
    <property type="entry name" value="CBM10/Dockerin_dom"/>
</dbReference>
<evidence type="ECO:0000256" key="2">
    <source>
        <dbReference type="ARBA" id="ARBA00022729"/>
    </source>
</evidence>
<reference evidence="12 13" key="1">
    <citation type="submission" date="2016-08" db="EMBL/GenBank/DDBJ databases">
        <title>A Parts List for Fungal Cellulosomes Revealed by Comparative Genomics.</title>
        <authorList>
            <consortium name="DOE Joint Genome Institute"/>
            <person name="Haitjema C.H."/>
            <person name="Gilmore S.P."/>
            <person name="Henske J.K."/>
            <person name="Solomon K.V."/>
            <person name="De Groot R."/>
            <person name="Kuo A."/>
            <person name="Mondo S.J."/>
            <person name="Salamov A.A."/>
            <person name="Labutti K."/>
            <person name="Zhao Z."/>
            <person name="Chiniquy J."/>
            <person name="Barry K."/>
            <person name="Brewer H.M."/>
            <person name="Purvine S.O."/>
            <person name="Wright A.T."/>
            <person name="Boxma B."/>
            <person name="Van Alen T."/>
            <person name="Hackstein J.H."/>
            <person name="Baker S.E."/>
            <person name="Grigoriev I.V."/>
            <person name="O'Malley M.A."/>
        </authorList>
    </citation>
    <scope>NUCLEOTIDE SEQUENCE [LARGE SCALE GENOMIC DNA]</scope>
    <source>
        <strain evidence="12 13">S4</strain>
    </source>
</reference>
<evidence type="ECO:0000259" key="11">
    <source>
        <dbReference type="PROSITE" id="PS51763"/>
    </source>
</evidence>
<dbReference type="Proteomes" id="UP000193944">
    <property type="component" value="Unassembled WGS sequence"/>
</dbReference>
<evidence type="ECO:0000256" key="5">
    <source>
        <dbReference type="ARBA" id="ARBA00023277"/>
    </source>
</evidence>
<comment type="similarity">
    <text evidence="1 8">Belongs to the glycosyl hydrolase 5 (cellulase A) family.</text>
</comment>
<feature type="domain" description="CBM10" evidence="11">
    <location>
        <begin position="455"/>
        <end position="492"/>
    </location>
</feature>
<keyword evidence="4 8" id="KW-0378">Hydrolase</keyword>
<dbReference type="InterPro" id="IPR017853">
    <property type="entry name" value="GH"/>
</dbReference>
<feature type="region of interest" description="Disordered" evidence="9">
    <location>
        <begin position="365"/>
        <end position="388"/>
    </location>
</feature>